<comment type="caution">
    <text evidence="2">The sequence shown here is derived from an EMBL/GenBank/DDBJ whole genome shotgun (WGS) entry which is preliminary data.</text>
</comment>
<dbReference type="AlphaFoldDB" id="J9DTA7"/>
<evidence type="ECO:0000256" key="1">
    <source>
        <dbReference type="SAM" id="MobiDB-lite"/>
    </source>
</evidence>
<feature type="compositionally biased region" description="Polar residues" evidence="1">
    <location>
        <begin position="100"/>
        <end position="115"/>
    </location>
</feature>
<evidence type="ECO:0000313" key="3">
    <source>
        <dbReference type="Proteomes" id="UP000004810"/>
    </source>
</evidence>
<name>J9DTA7_WUCBA</name>
<dbReference type="EMBL" id="ADBV01015207">
    <property type="protein sequence ID" value="EJW72871.1"/>
    <property type="molecule type" value="Genomic_DNA"/>
</dbReference>
<organism evidence="2 3">
    <name type="scientific">Wuchereria bancrofti</name>
    <dbReference type="NCBI Taxonomy" id="6293"/>
    <lineage>
        <taxon>Eukaryota</taxon>
        <taxon>Metazoa</taxon>
        <taxon>Ecdysozoa</taxon>
        <taxon>Nematoda</taxon>
        <taxon>Chromadorea</taxon>
        <taxon>Rhabditida</taxon>
        <taxon>Spirurina</taxon>
        <taxon>Spiruromorpha</taxon>
        <taxon>Filarioidea</taxon>
        <taxon>Onchocercidae</taxon>
        <taxon>Wuchereria</taxon>
    </lineage>
</organism>
<proteinExistence type="predicted"/>
<feature type="compositionally biased region" description="Basic and acidic residues" evidence="1">
    <location>
        <begin position="73"/>
        <end position="84"/>
    </location>
</feature>
<evidence type="ECO:0000313" key="2">
    <source>
        <dbReference type="EMBL" id="EJW72871.1"/>
    </source>
</evidence>
<protein>
    <submittedName>
        <fullName evidence="2">Uncharacterized protein</fullName>
    </submittedName>
</protein>
<gene>
    <name evidence="2" type="ORF">WUBG_16221</name>
</gene>
<accession>J9DTA7</accession>
<reference evidence="3" key="1">
    <citation type="submission" date="2012-08" db="EMBL/GenBank/DDBJ databases">
        <title>The Genome Sequence of Wuchereria bancrofti.</title>
        <authorList>
            <person name="Nutman T.B."/>
            <person name="Fink D.L."/>
            <person name="Russ C."/>
            <person name="Young S."/>
            <person name="Zeng Q."/>
            <person name="Koehrsen M."/>
            <person name="Alvarado L."/>
            <person name="Berlin A."/>
            <person name="Chapman S.B."/>
            <person name="Chen Z."/>
            <person name="Freedman E."/>
            <person name="Gellesch M."/>
            <person name="Goldberg J."/>
            <person name="Griggs A."/>
            <person name="Gujja S."/>
            <person name="Heilman E.R."/>
            <person name="Heiman D."/>
            <person name="Hepburn T."/>
            <person name="Howarth C."/>
            <person name="Jen D."/>
            <person name="Larson L."/>
            <person name="Lewis B."/>
            <person name="Mehta T."/>
            <person name="Park D."/>
            <person name="Pearson M."/>
            <person name="Roberts A."/>
            <person name="Saif S."/>
            <person name="Shea T."/>
            <person name="Shenoy N."/>
            <person name="Sisk P."/>
            <person name="Stolte C."/>
            <person name="Sykes S."/>
            <person name="Walk T."/>
            <person name="White J."/>
            <person name="Yandava C."/>
            <person name="Haas B."/>
            <person name="Henn M.R."/>
            <person name="Nusbaum C."/>
            <person name="Birren B."/>
        </authorList>
    </citation>
    <scope>NUCLEOTIDE SEQUENCE [LARGE SCALE GENOMIC DNA]</scope>
    <source>
        <strain evidence="3">NA</strain>
    </source>
</reference>
<dbReference type="Proteomes" id="UP000004810">
    <property type="component" value="Unassembled WGS sequence"/>
</dbReference>
<feature type="region of interest" description="Disordered" evidence="1">
    <location>
        <begin position="73"/>
        <end position="115"/>
    </location>
</feature>
<sequence>MLKNLNCKSKTNTTDKIVNGINDATNDIINVETSKVIPPWRRKNVSVNEMSEQLSIKQSPMASINFVEKNLENNENVKPEEKPVRAPPPSFPSTLFSPTENKQWNFRNQLKMNQK</sequence>